<evidence type="ECO:0000313" key="2">
    <source>
        <dbReference type="Proteomes" id="UP000248198"/>
    </source>
</evidence>
<reference evidence="1 2" key="1">
    <citation type="submission" date="2018-06" db="EMBL/GenBank/DDBJ databases">
        <title>Genomic Encyclopedia of Archaeal and Bacterial Type Strains, Phase II (KMG-II): from individual species to whole genera.</title>
        <authorList>
            <person name="Goeker M."/>
        </authorList>
    </citation>
    <scope>NUCLEOTIDE SEQUENCE [LARGE SCALE GENOMIC DNA]</scope>
    <source>
        <strain evidence="1 2">DSM 27372</strain>
    </source>
</reference>
<dbReference type="Pfam" id="PF07972">
    <property type="entry name" value="Flavodoxin_NdrI"/>
    <property type="match status" value="1"/>
</dbReference>
<keyword evidence="2" id="KW-1185">Reference proteome</keyword>
<dbReference type="PANTHER" id="PTHR37297">
    <property type="entry name" value="PROTEIN NRDI"/>
    <property type="match status" value="1"/>
</dbReference>
<dbReference type="SUPFAM" id="SSF52218">
    <property type="entry name" value="Flavoproteins"/>
    <property type="match status" value="1"/>
</dbReference>
<dbReference type="Proteomes" id="UP000248198">
    <property type="component" value="Unassembled WGS sequence"/>
</dbReference>
<dbReference type="InterPro" id="IPR029039">
    <property type="entry name" value="Flavoprotein-like_sf"/>
</dbReference>
<dbReference type="InterPro" id="IPR004465">
    <property type="entry name" value="RNR_NrdI"/>
</dbReference>
<evidence type="ECO:0000313" key="1">
    <source>
        <dbReference type="EMBL" id="PYF74910.1"/>
    </source>
</evidence>
<dbReference type="OrthoDB" id="350535at2"/>
<organism evidence="1 2">
    <name type="scientific">Pedobacter nutrimenti</name>
    <dbReference type="NCBI Taxonomy" id="1241337"/>
    <lineage>
        <taxon>Bacteria</taxon>
        <taxon>Pseudomonadati</taxon>
        <taxon>Bacteroidota</taxon>
        <taxon>Sphingobacteriia</taxon>
        <taxon>Sphingobacteriales</taxon>
        <taxon>Sphingobacteriaceae</taxon>
        <taxon>Pedobacter</taxon>
    </lineage>
</organism>
<dbReference type="RefSeq" id="WP_110829782.1">
    <property type="nucleotide sequence ID" value="NZ_QKLU01000003.1"/>
</dbReference>
<dbReference type="NCBIfam" id="TIGR00333">
    <property type="entry name" value="nrdI"/>
    <property type="match status" value="1"/>
</dbReference>
<dbReference type="EMBL" id="QKLU01000003">
    <property type="protein sequence ID" value="PYF74910.1"/>
    <property type="molecule type" value="Genomic_DNA"/>
</dbReference>
<dbReference type="PANTHER" id="PTHR37297:SF1">
    <property type="entry name" value="PROTEIN NRDI"/>
    <property type="match status" value="1"/>
</dbReference>
<dbReference type="AlphaFoldDB" id="A0A318UH99"/>
<dbReference type="Gene3D" id="3.40.50.360">
    <property type="match status" value="1"/>
</dbReference>
<dbReference type="GO" id="GO:0010181">
    <property type="term" value="F:FMN binding"/>
    <property type="evidence" value="ECO:0007669"/>
    <property type="project" value="InterPro"/>
</dbReference>
<sequence>MVPLIYYDSKTGNVERFVHKIKALTGWEVLRITENIEIKKAGHLVTYTTRIGEVPDSTQAFLQRYADYVTTVSSSGNRNWGKNFAKAAETIAVNYHLPILLQFELSGTQPDVQKLIHLINKEI</sequence>
<gene>
    <name evidence="1" type="ORF">B0O44_103356</name>
</gene>
<protein>
    <submittedName>
        <fullName evidence="1">Protein involved in ribonucleotide reduction</fullName>
    </submittedName>
</protein>
<proteinExistence type="predicted"/>
<name>A0A318UH99_9SPHI</name>
<comment type="caution">
    <text evidence="1">The sequence shown here is derived from an EMBL/GenBank/DDBJ whole genome shotgun (WGS) entry which is preliminary data.</text>
</comment>
<accession>A0A318UH99</accession>